<evidence type="ECO:0008006" key="4">
    <source>
        <dbReference type="Google" id="ProtNLM"/>
    </source>
</evidence>
<dbReference type="PROSITE" id="PS51257">
    <property type="entry name" value="PROKAR_LIPOPROTEIN"/>
    <property type="match status" value="1"/>
</dbReference>
<accession>A0A2M8J2M4</accession>
<feature type="chain" id="PRO_5014812085" description="Argininosuccinate lyase" evidence="1">
    <location>
        <begin position="24"/>
        <end position="60"/>
    </location>
</feature>
<protein>
    <recommendedName>
        <fullName evidence="4">Argininosuccinate lyase</fullName>
    </recommendedName>
</protein>
<sequence length="60" mass="5975">MTRVKQVCLMLIAALLAGCGADGEPVQPTLNAGLSLSDSGVHVGGGVGLHQGPLSLFLGF</sequence>
<name>A0A2M8J2M4_9RHOB</name>
<keyword evidence="3" id="KW-1185">Reference proteome</keyword>
<evidence type="ECO:0000313" key="2">
    <source>
        <dbReference type="EMBL" id="PJE37042.1"/>
    </source>
</evidence>
<dbReference type="Proteomes" id="UP000231553">
    <property type="component" value="Unassembled WGS sequence"/>
</dbReference>
<comment type="caution">
    <text evidence="2">The sequence shown here is derived from an EMBL/GenBank/DDBJ whole genome shotgun (WGS) entry which is preliminary data.</text>
</comment>
<proteinExistence type="predicted"/>
<dbReference type="RefSeq" id="WP_100162139.1">
    <property type="nucleotide sequence ID" value="NZ_PGTB01000023.1"/>
</dbReference>
<evidence type="ECO:0000256" key="1">
    <source>
        <dbReference type="SAM" id="SignalP"/>
    </source>
</evidence>
<organism evidence="2 3">
    <name type="scientific">Pseudooceanicola lipolyticus</name>
    <dbReference type="NCBI Taxonomy" id="2029104"/>
    <lineage>
        <taxon>Bacteria</taxon>
        <taxon>Pseudomonadati</taxon>
        <taxon>Pseudomonadota</taxon>
        <taxon>Alphaproteobacteria</taxon>
        <taxon>Rhodobacterales</taxon>
        <taxon>Paracoccaceae</taxon>
        <taxon>Pseudooceanicola</taxon>
    </lineage>
</organism>
<reference evidence="2 3" key="1">
    <citation type="journal article" date="2018" name="Int. J. Syst. Evol. Microbiol.">
        <title>Pseudooceanicola lipolyticus sp. nov., a marine alphaproteobacterium, reclassification of Oceanicola flagellatus as Pseudooceanicola flagellatus comb. nov. and emended description of the genus Pseudooceanicola.</title>
        <authorList>
            <person name="Huang M.-M."/>
            <person name="Guo L.-L."/>
            <person name="Wu Y.-H."/>
            <person name="Lai Q.-L."/>
            <person name="Shao Z.-Z."/>
            <person name="Wang C.-S."/>
            <person name="Wu M."/>
            <person name="Xu X.-W."/>
        </authorList>
    </citation>
    <scope>NUCLEOTIDE SEQUENCE [LARGE SCALE GENOMIC DNA]</scope>
    <source>
        <strain evidence="2 3">157</strain>
    </source>
</reference>
<evidence type="ECO:0000313" key="3">
    <source>
        <dbReference type="Proteomes" id="UP000231553"/>
    </source>
</evidence>
<dbReference type="EMBL" id="PGTB01000023">
    <property type="protein sequence ID" value="PJE37042.1"/>
    <property type="molecule type" value="Genomic_DNA"/>
</dbReference>
<feature type="signal peptide" evidence="1">
    <location>
        <begin position="1"/>
        <end position="23"/>
    </location>
</feature>
<gene>
    <name evidence="2" type="ORF">CVM52_08785</name>
</gene>
<keyword evidence="1" id="KW-0732">Signal</keyword>
<dbReference type="AlphaFoldDB" id="A0A2M8J2M4"/>
<dbReference type="OrthoDB" id="7727800at2"/>